<reference evidence="5" key="1">
    <citation type="submission" date="2021-07" db="EMBL/GenBank/DDBJ databases">
        <title>Zhongshania sp. CAU 1632 isolated from seawater.</title>
        <authorList>
            <person name="Kim W."/>
        </authorList>
    </citation>
    <scope>NUCLEOTIDE SEQUENCE</scope>
    <source>
        <strain evidence="5">CAU 1632</strain>
    </source>
</reference>
<sequence>MAPRYRVLASQIAGDIENGLLQAGNKLPGLRHISKQHDVSLSTAMAAYRYLEREQYIEARPRSGFYIKPRFENEIESPRLSHPDSTPKLVSNQQRVMQVISASNQPGMLRLGATVPDASFLPVASLERALSAAARHPYGRNHNYDFPPGYIGLRKELAKRMNQLGCRVHHDEIMITQGCQEALFLALKVCCKAGDVVALESPVFYGLLQIIDTLGLQALEIPTDPKQGISLEALQLAVEKWPVKACVVITNFSNPTGASLSSERKKTLVDMLARNNIPLIEDDIYGDLSFATQRPGVAKQYDNSGNNLYCSSLSKTLSPSLRIGWIAGGSYIEELNYQKFTANAANATLPQLAAERLLISGEYDRHLHRMRAAAASSMSRIREHLAKYMPAGTRITQPQGGYTLWIELAENIDTLKLAEKALAENISIAAGPLFSASDKYKNCFRVSCALPWNEEIDNGLRRLGALAHSLSLS</sequence>
<evidence type="ECO:0000256" key="2">
    <source>
        <dbReference type="ARBA" id="ARBA00023125"/>
    </source>
</evidence>
<dbReference type="InterPro" id="IPR051446">
    <property type="entry name" value="HTH_trans_reg/aminotransferase"/>
</dbReference>
<evidence type="ECO:0000313" key="6">
    <source>
        <dbReference type="Proteomes" id="UP001166291"/>
    </source>
</evidence>
<dbReference type="Proteomes" id="UP001166291">
    <property type="component" value="Unassembled WGS sequence"/>
</dbReference>
<accession>A0ABS6VWC3</accession>
<dbReference type="InterPro" id="IPR004839">
    <property type="entry name" value="Aminotransferase_I/II_large"/>
</dbReference>
<dbReference type="GO" id="GO:0008483">
    <property type="term" value="F:transaminase activity"/>
    <property type="evidence" value="ECO:0007669"/>
    <property type="project" value="UniProtKB-KW"/>
</dbReference>
<dbReference type="Pfam" id="PF00392">
    <property type="entry name" value="GntR"/>
    <property type="match status" value="1"/>
</dbReference>
<dbReference type="CDD" id="cd00609">
    <property type="entry name" value="AAT_like"/>
    <property type="match status" value="1"/>
</dbReference>
<keyword evidence="5" id="KW-0032">Aminotransferase</keyword>
<protein>
    <submittedName>
        <fullName evidence="5">PLP-dependent aminotransferase family protein</fullName>
    </submittedName>
</protein>
<organism evidence="5 6">
    <name type="scientific">Zhongshania aquimaris</name>
    <dbReference type="NCBI Taxonomy" id="2857107"/>
    <lineage>
        <taxon>Bacteria</taxon>
        <taxon>Pseudomonadati</taxon>
        <taxon>Pseudomonadota</taxon>
        <taxon>Gammaproteobacteria</taxon>
        <taxon>Cellvibrionales</taxon>
        <taxon>Spongiibacteraceae</taxon>
        <taxon>Zhongshania</taxon>
    </lineage>
</organism>
<dbReference type="SMART" id="SM00345">
    <property type="entry name" value="HTH_GNTR"/>
    <property type="match status" value="1"/>
</dbReference>
<dbReference type="RefSeq" id="WP_219044871.1">
    <property type="nucleotide sequence ID" value="NZ_JAHWDQ010000006.1"/>
</dbReference>
<keyword evidence="3" id="KW-0804">Transcription</keyword>
<keyword evidence="6" id="KW-1185">Reference proteome</keyword>
<keyword evidence="2" id="KW-0238">DNA-binding</keyword>
<evidence type="ECO:0000256" key="3">
    <source>
        <dbReference type="ARBA" id="ARBA00023163"/>
    </source>
</evidence>
<dbReference type="Pfam" id="PF00155">
    <property type="entry name" value="Aminotran_1_2"/>
    <property type="match status" value="1"/>
</dbReference>
<dbReference type="PANTHER" id="PTHR46577:SF2">
    <property type="entry name" value="TRANSCRIPTIONAL REGULATORY PROTEIN"/>
    <property type="match status" value="1"/>
</dbReference>
<comment type="caution">
    <text evidence="5">The sequence shown here is derived from an EMBL/GenBank/DDBJ whole genome shotgun (WGS) entry which is preliminary data.</text>
</comment>
<evidence type="ECO:0000256" key="1">
    <source>
        <dbReference type="ARBA" id="ARBA00023015"/>
    </source>
</evidence>
<keyword evidence="5" id="KW-0808">Transferase</keyword>
<gene>
    <name evidence="5" type="ORF">KXJ70_17655</name>
</gene>
<evidence type="ECO:0000313" key="5">
    <source>
        <dbReference type="EMBL" id="MBW2942628.1"/>
    </source>
</evidence>
<name>A0ABS6VWC3_9GAMM</name>
<dbReference type="PANTHER" id="PTHR46577">
    <property type="entry name" value="HTH-TYPE TRANSCRIPTIONAL REGULATORY PROTEIN GABR"/>
    <property type="match status" value="1"/>
</dbReference>
<evidence type="ECO:0000259" key="4">
    <source>
        <dbReference type="PROSITE" id="PS50949"/>
    </source>
</evidence>
<keyword evidence="1" id="KW-0805">Transcription regulation</keyword>
<dbReference type="EMBL" id="JAHWDQ010000006">
    <property type="protein sequence ID" value="MBW2942628.1"/>
    <property type="molecule type" value="Genomic_DNA"/>
</dbReference>
<dbReference type="InterPro" id="IPR000524">
    <property type="entry name" value="Tscrpt_reg_HTH_GntR"/>
</dbReference>
<dbReference type="PROSITE" id="PS50949">
    <property type="entry name" value="HTH_GNTR"/>
    <property type="match status" value="1"/>
</dbReference>
<dbReference type="CDD" id="cd07377">
    <property type="entry name" value="WHTH_GntR"/>
    <property type="match status" value="1"/>
</dbReference>
<feature type="domain" description="HTH gntR-type" evidence="4">
    <location>
        <begin position="2"/>
        <end position="70"/>
    </location>
</feature>
<proteinExistence type="predicted"/>